<reference evidence="2 3" key="1">
    <citation type="submission" date="2016-10" db="EMBL/GenBank/DDBJ databases">
        <authorList>
            <person name="de Groot N.N."/>
        </authorList>
    </citation>
    <scope>NUCLEOTIDE SEQUENCE [LARGE SCALE GENOMIC DNA]</scope>
    <source>
        <strain evidence="2 3">DSM 44637</strain>
    </source>
</reference>
<dbReference type="Pfam" id="PF00067">
    <property type="entry name" value="p450"/>
    <property type="match status" value="1"/>
</dbReference>
<protein>
    <submittedName>
        <fullName evidence="2">Cytochrome P450</fullName>
    </submittedName>
</protein>
<dbReference type="RefSeq" id="WP_093572440.1">
    <property type="nucleotide sequence ID" value="NZ_FOWC01000001.1"/>
</dbReference>
<dbReference type="InterPro" id="IPR001128">
    <property type="entry name" value="Cyt_P450"/>
</dbReference>
<evidence type="ECO:0000313" key="3">
    <source>
        <dbReference type="Proteomes" id="UP000199137"/>
    </source>
</evidence>
<dbReference type="GO" id="GO:0006707">
    <property type="term" value="P:cholesterol catabolic process"/>
    <property type="evidence" value="ECO:0007669"/>
    <property type="project" value="TreeGrafter"/>
</dbReference>
<sequence length="251" mass="27128">MTIRRRERHYLNLMVSRTWLGVAALLGIPEDGRGLLADQAKRLVSAESQQEAEARGREYAKLLLGHIRERAGMPRDDMLSDVIHAGFGERQVLRFASLMVAAGQLTTTDAAATMALLLAENPDLRDRVRDRPKALDEFIEEAVRHEPAVAATGRAVAQSTTLGGVPLDAGDRVLRAWGSANRDERHFNDGGVFRPERGRTNPAHLGCPTRVACHVAGTGCGIAGHAASSRCPACGVIRGVREVPVEWSTTG</sequence>
<dbReference type="EMBL" id="FOWC01000001">
    <property type="protein sequence ID" value="SFO26988.1"/>
    <property type="molecule type" value="Genomic_DNA"/>
</dbReference>
<organism evidence="2 3">
    <name type="scientific">Amycolatopsis rubida</name>
    <dbReference type="NCBI Taxonomy" id="112413"/>
    <lineage>
        <taxon>Bacteria</taxon>
        <taxon>Bacillati</taxon>
        <taxon>Actinomycetota</taxon>
        <taxon>Actinomycetes</taxon>
        <taxon>Pseudonocardiales</taxon>
        <taxon>Pseudonocardiaceae</taxon>
        <taxon>Amycolatopsis</taxon>
    </lineage>
</organism>
<dbReference type="GO" id="GO:0020037">
    <property type="term" value="F:heme binding"/>
    <property type="evidence" value="ECO:0007669"/>
    <property type="project" value="InterPro"/>
</dbReference>
<dbReference type="GO" id="GO:0005506">
    <property type="term" value="F:iron ion binding"/>
    <property type="evidence" value="ECO:0007669"/>
    <property type="project" value="InterPro"/>
</dbReference>
<evidence type="ECO:0000256" key="1">
    <source>
        <dbReference type="ARBA" id="ARBA00010617"/>
    </source>
</evidence>
<dbReference type="PANTHER" id="PTHR46696">
    <property type="entry name" value="P450, PUTATIVE (EUROFUNG)-RELATED"/>
    <property type="match status" value="1"/>
</dbReference>
<dbReference type="GO" id="GO:0036199">
    <property type="term" value="F:cholest-4-en-3-one 26-monooxygenase activity"/>
    <property type="evidence" value="ECO:0007669"/>
    <property type="project" value="TreeGrafter"/>
</dbReference>
<dbReference type="InterPro" id="IPR036396">
    <property type="entry name" value="Cyt_P450_sf"/>
</dbReference>
<proteinExistence type="inferred from homology"/>
<dbReference type="SUPFAM" id="SSF48264">
    <property type="entry name" value="Cytochrome P450"/>
    <property type="match status" value="1"/>
</dbReference>
<dbReference type="Gene3D" id="1.10.630.10">
    <property type="entry name" value="Cytochrome P450"/>
    <property type="match status" value="1"/>
</dbReference>
<dbReference type="OrthoDB" id="3209493at2"/>
<dbReference type="GO" id="GO:0008395">
    <property type="term" value="F:steroid hydroxylase activity"/>
    <property type="evidence" value="ECO:0007669"/>
    <property type="project" value="TreeGrafter"/>
</dbReference>
<evidence type="ECO:0000313" key="2">
    <source>
        <dbReference type="EMBL" id="SFO26988.1"/>
    </source>
</evidence>
<dbReference type="InterPro" id="IPR002397">
    <property type="entry name" value="Cyt_P450_B"/>
</dbReference>
<comment type="similarity">
    <text evidence="1">Belongs to the cytochrome P450 family.</text>
</comment>
<accession>A0A1I5FT65</accession>
<dbReference type="STRING" id="112413.SAMN05421854_1011282"/>
<name>A0A1I5FT65_9PSEU</name>
<gene>
    <name evidence="2" type="ORF">SAMN05421854_1011282</name>
</gene>
<dbReference type="PRINTS" id="PR00359">
    <property type="entry name" value="BP450"/>
</dbReference>
<dbReference type="PANTHER" id="PTHR46696:SF4">
    <property type="entry name" value="BIOTIN BIOSYNTHESIS CYTOCHROME P450"/>
    <property type="match status" value="1"/>
</dbReference>
<dbReference type="AlphaFoldDB" id="A0A1I5FT65"/>
<dbReference type="Proteomes" id="UP000199137">
    <property type="component" value="Unassembled WGS sequence"/>
</dbReference>